<dbReference type="Gene3D" id="1.20.5.4130">
    <property type="match status" value="1"/>
</dbReference>
<dbReference type="SUPFAM" id="SSF52540">
    <property type="entry name" value="P-loop containing nucleoside triphosphate hydrolases"/>
    <property type="match status" value="1"/>
</dbReference>
<feature type="domain" description="Disease resistance protein winged helix" evidence="7">
    <location>
        <begin position="887"/>
        <end position="951"/>
    </location>
</feature>
<feature type="domain" description="Disease resistance R13L4/SHOC-2-like LRR" evidence="8">
    <location>
        <begin position="1056"/>
        <end position="1365"/>
    </location>
</feature>
<dbReference type="InterPro" id="IPR055414">
    <property type="entry name" value="LRR_R13L4/SHOC2-like"/>
</dbReference>
<reference evidence="9 10" key="1">
    <citation type="journal article" date="2023" name="Life. Sci Alliance">
        <title>Evolutionary insights into 3D genome organization and epigenetic landscape of Vigna mungo.</title>
        <authorList>
            <person name="Junaid A."/>
            <person name="Singh B."/>
            <person name="Bhatia S."/>
        </authorList>
    </citation>
    <scope>NUCLEOTIDE SEQUENCE [LARGE SCALE GENOMIC DNA]</scope>
    <source>
        <strain evidence="9">Urdbean</strain>
    </source>
</reference>
<dbReference type="Pfam" id="PF00931">
    <property type="entry name" value="NB-ARC"/>
    <property type="match status" value="1"/>
</dbReference>
<accession>A0AAQ3MTX0</accession>
<dbReference type="Gene3D" id="3.40.50.300">
    <property type="entry name" value="P-loop containing nucleotide triphosphate hydrolases"/>
    <property type="match status" value="1"/>
</dbReference>
<feature type="compositionally biased region" description="Basic and acidic residues" evidence="4">
    <location>
        <begin position="28"/>
        <end position="38"/>
    </location>
</feature>
<dbReference type="Pfam" id="PF23559">
    <property type="entry name" value="WHD_DRP"/>
    <property type="match status" value="1"/>
</dbReference>
<dbReference type="InterPro" id="IPR041118">
    <property type="entry name" value="Rx_N"/>
</dbReference>
<protein>
    <submittedName>
        <fullName evidence="9">Uncharacterized protein</fullName>
    </submittedName>
</protein>
<dbReference type="PRINTS" id="PR00364">
    <property type="entry name" value="DISEASERSIST"/>
</dbReference>
<dbReference type="Gene3D" id="3.80.10.10">
    <property type="entry name" value="Ribonuclease Inhibitor"/>
    <property type="match status" value="2"/>
</dbReference>
<dbReference type="Pfam" id="PF18052">
    <property type="entry name" value="Rx_N"/>
    <property type="match status" value="1"/>
</dbReference>
<dbReference type="GO" id="GO:0098542">
    <property type="term" value="P:defense response to other organism"/>
    <property type="evidence" value="ECO:0007669"/>
    <property type="project" value="TreeGrafter"/>
</dbReference>
<dbReference type="PANTHER" id="PTHR23155:SF955">
    <property type="entry name" value="AAA+ ATPASE DOMAIN-CONTAINING PROTEIN"/>
    <property type="match status" value="1"/>
</dbReference>
<feature type="region of interest" description="Disordered" evidence="4">
    <location>
        <begin position="1"/>
        <end position="41"/>
    </location>
</feature>
<evidence type="ECO:0000256" key="4">
    <source>
        <dbReference type="SAM" id="MobiDB-lite"/>
    </source>
</evidence>
<sequence length="1391" mass="159681">MSSSRSQPERDILSSRDEGKPHKPSRKSPQESTKDFHGFLKGKKGLDSFVSSMERMLATAESQTPAAEELRDYLERQSKATEQFGVPIEDSASHVDHRMLIAEGELTYLRTVLKNFDHSKISDPDQMNLVVDITSVVNYAERVMDSLPIKTYKKKIRKGIEYLVGKPPVVRTLERTIKRMREIRERIKNNMQTELVVTVETPCLGREGPKPVAVIALEMLDYILNQNLITREDVIETVLRLREGYLGDAQSIILSSFNSLEDRSQRSERVWLQEVKDICDYTVSVAEKFIKRRERSRNVWGVLYPFEQHVVEMNLLKHMEHINSQFGDALYRRWTFGDGGKVVMGDIIGSRSKPLTFTCFPQFVYSWRSLDHNLITTRRYLIVMEAFLDDIDGTVEGLNHRQKVWVEQLREVARKGHSLVDGYREEKGFLFLLGRIVFARDINCLLNEIIDISNRKEIYGIANIQGRRRESLSWGPSIQGTGKEIIDEVEHEGDNSGAEENPLIAQPDFFSHRHITELEKEFQSIKGEKELMNALFDDVQEIGYEKLDERSKIWVDQMEKIAPEIDHVIEECKDELKRVIMLNIILESKAGLHIMDKIKRIRRKIKDVYRSRKAYSLVQRQSGAESLCRKIKPILITKESRMVGFDEDVEILMAQLLSGEKQLCICSIVGTKGTGKTELARFIYRSEVVLSYFECVIWVTPSSTVERLKYKIAKKAAKTMGYDHDNWPRRSVLGMLSLRRYLIVVDGIQTPHVLDTLREAIPDRLTASRFLLTTRKAIIAQRAGTSSSFVHPLRLLDDKNSWILFTRNLSVEMNSEPMLQEIGKKLVAKCGGLPLEILKMSKQLLSEDVTEEESAKELEQNPWSETLDTVNTNLPSYLRRCLFYFELFPADFEIPVRRLVALWVAEGLVTLGEDQEGPPELVAETYLTELVDLDMVQIAKRKPNGKIKTCRFPNGLRQIFKSTESRIPEVGTSTDLKAVPKTSRIRRVADHLEEKDIWHTHIHGNSNISARDCNSLRTYYQNVFSFLSFDTRQGSKPGQDIGNFLNLCIWNNCLLQLRVLDLEGVYKPKLPKDIAKLSGLRYLGLRWTYLESISSSISSLLQLQILDLKHTYIQTLPSSIWKMKLRHLFLSESNRTRFPPKPIGIDMGSSLHDLQTLWGVFVDEETPVKGGLDKLVNITKLGITCQSKSSQQEAMESQLNAVADWIVKLQYLQTLRLKSRDKQGRPWKIHLKNLQHHTNLTDLYLLGCLSIPLNQLFLPPTLVVLTLSYSKLEDDPMQILKDAPNLRSLSLLAESYLGRTIVCTSGSFSHLGVLRVWRLEQLEEWNIEKTALPSLRQLEIRLCPRMKVLPIGLEHVNSLLELKLTNMSTEISTEMHNIPPNCEVHKDDSLQ</sequence>
<proteinExistence type="predicted"/>
<dbReference type="PANTHER" id="PTHR23155">
    <property type="entry name" value="DISEASE RESISTANCE PROTEIN RP"/>
    <property type="match status" value="1"/>
</dbReference>
<dbReference type="Proteomes" id="UP001374535">
    <property type="component" value="Chromosome 9"/>
</dbReference>
<gene>
    <name evidence="9" type="ORF">V8G54_028750</name>
</gene>
<keyword evidence="10" id="KW-1185">Reference proteome</keyword>
<dbReference type="InterPro" id="IPR027417">
    <property type="entry name" value="P-loop_NTPase"/>
</dbReference>
<dbReference type="InterPro" id="IPR044974">
    <property type="entry name" value="Disease_R_plants"/>
</dbReference>
<keyword evidence="1" id="KW-0677">Repeat</keyword>
<evidence type="ECO:0000259" key="7">
    <source>
        <dbReference type="Pfam" id="PF23559"/>
    </source>
</evidence>
<dbReference type="InterPro" id="IPR002182">
    <property type="entry name" value="NB-ARC"/>
</dbReference>
<feature type="domain" description="NB-ARC" evidence="5">
    <location>
        <begin position="647"/>
        <end position="807"/>
    </location>
</feature>
<dbReference type="InterPro" id="IPR032675">
    <property type="entry name" value="LRR_dom_sf"/>
</dbReference>
<organism evidence="9 10">
    <name type="scientific">Vigna mungo</name>
    <name type="common">Black gram</name>
    <name type="synonym">Phaseolus mungo</name>
    <dbReference type="NCBI Taxonomy" id="3915"/>
    <lineage>
        <taxon>Eukaryota</taxon>
        <taxon>Viridiplantae</taxon>
        <taxon>Streptophyta</taxon>
        <taxon>Embryophyta</taxon>
        <taxon>Tracheophyta</taxon>
        <taxon>Spermatophyta</taxon>
        <taxon>Magnoliopsida</taxon>
        <taxon>eudicotyledons</taxon>
        <taxon>Gunneridae</taxon>
        <taxon>Pentapetalae</taxon>
        <taxon>rosids</taxon>
        <taxon>fabids</taxon>
        <taxon>Fabales</taxon>
        <taxon>Fabaceae</taxon>
        <taxon>Papilionoideae</taxon>
        <taxon>50 kb inversion clade</taxon>
        <taxon>NPAAA clade</taxon>
        <taxon>indigoferoid/millettioid clade</taxon>
        <taxon>Phaseoleae</taxon>
        <taxon>Vigna</taxon>
    </lineage>
</organism>
<feature type="domain" description="Disease resistance N-terminal" evidence="6">
    <location>
        <begin position="513"/>
        <end position="578"/>
    </location>
</feature>
<evidence type="ECO:0000259" key="8">
    <source>
        <dbReference type="Pfam" id="PF23598"/>
    </source>
</evidence>
<evidence type="ECO:0000259" key="6">
    <source>
        <dbReference type="Pfam" id="PF18052"/>
    </source>
</evidence>
<feature type="compositionally biased region" description="Basic and acidic residues" evidence="4">
    <location>
        <begin position="7"/>
        <end position="21"/>
    </location>
</feature>
<evidence type="ECO:0000256" key="3">
    <source>
        <dbReference type="ARBA" id="ARBA00022821"/>
    </source>
</evidence>
<keyword evidence="2" id="KW-0547">Nucleotide-binding</keyword>
<dbReference type="InterPro" id="IPR058922">
    <property type="entry name" value="WHD_DRP"/>
</dbReference>
<dbReference type="InterPro" id="IPR036388">
    <property type="entry name" value="WH-like_DNA-bd_sf"/>
</dbReference>
<evidence type="ECO:0000256" key="1">
    <source>
        <dbReference type="ARBA" id="ARBA00022737"/>
    </source>
</evidence>
<evidence type="ECO:0000313" key="9">
    <source>
        <dbReference type="EMBL" id="WVY96599.1"/>
    </source>
</evidence>
<name>A0AAQ3MTX0_VIGMU</name>
<evidence type="ECO:0000313" key="10">
    <source>
        <dbReference type="Proteomes" id="UP001374535"/>
    </source>
</evidence>
<dbReference type="Pfam" id="PF23598">
    <property type="entry name" value="LRR_14"/>
    <property type="match status" value="1"/>
</dbReference>
<dbReference type="GO" id="GO:0043531">
    <property type="term" value="F:ADP binding"/>
    <property type="evidence" value="ECO:0007669"/>
    <property type="project" value="InterPro"/>
</dbReference>
<keyword evidence="3" id="KW-0611">Plant defense</keyword>
<evidence type="ECO:0000259" key="5">
    <source>
        <dbReference type="Pfam" id="PF00931"/>
    </source>
</evidence>
<evidence type="ECO:0000256" key="2">
    <source>
        <dbReference type="ARBA" id="ARBA00022741"/>
    </source>
</evidence>
<dbReference type="EMBL" id="CP144692">
    <property type="protein sequence ID" value="WVY96599.1"/>
    <property type="molecule type" value="Genomic_DNA"/>
</dbReference>
<dbReference type="Gene3D" id="1.10.10.10">
    <property type="entry name" value="Winged helix-like DNA-binding domain superfamily/Winged helix DNA-binding domain"/>
    <property type="match status" value="1"/>
</dbReference>
<dbReference type="SUPFAM" id="SSF52058">
    <property type="entry name" value="L domain-like"/>
    <property type="match status" value="1"/>
</dbReference>